<feature type="region of interest" description="Disordered" evidence="1">
    <location>
        <begin position="47"/>
        <end position="84"/>
    </location>
</feature>
<evidence type="ECO:0000313" key="4">
    <source>
        <dbReference type="Proteomes" id="UP001054252"/>
    </source>
</evidence>
<evidence type="ECO:0000313" key="3">
    <source>
        <dbReference type="EMBL" id="GKV11420.1"/>
    </source>
</evidence>
<evidence type="ECO:0000259" key="2">
    <source>
        <dbReference type="Pfam" id="PF04195"/>
    </source>
</evidence>
<dbReference type="Pfam" id="PF04195">
    <property type="entry name" value="Transposase_28"/>
    <property type="match status" value="1"/>
</dbReference>
<keyword evidence="4" id="KW-1185">Reference proteome</keyword>
<feature type="region of interest" description="Disordered" evidence="1">
    <location>
        <begin position="326"/>
        <end position="358"/>
    </location>
</feature>
<protein>
    <recommendedName>
        <fullName evidence="2">Transposase (putative) gypsy type domain-containing protein</fullName>
    </recommendedName>
</protein>
<organism evidence="3 4">
    <name type="scientific">Rubroshorea leprosula</name>
    <dbReference type="NCBI Taxonomy" id="152421"/>
    <lineage>
        <taxon>Eukaryota</taxon>
        <taxon>Viridiplantae</taxon>
        <taxon>Streptophyta</taxon>
        <taxon>Embryophyta</taxon>
        <taxon>Tracheophyta</taxon>
        <taxon>Spermatophyta</taxon>
        <taxon>Magnoliopsida</taxon>
        <taxon>eudicotyledons</taxon>
        <taxon>Gunneridae</taxon>
        <taxon>Pentapetalae</taxon>
        <taxon>rosids</taxon>
        <taxon>malvids</taxon>
        <taxon>Malvales</taxon>
        <taxon>Dipterocarpaceae</taxon>
        <taxon>Rubroshorea</taxon>
    </lineage>
</organism>
<evidence type="ECO:0000256" key="1">
    <source>
        <dbReference type="SAM" id="MobiDB-lite"/>
    </source>
</evidence>
<proteinExistence type="predicted"/>
<feature type="domain" description="Transposase (putative) gypsy type" evidence="2">
    <location>
        <begin position="150"/>
        <end position="212"/>
    </location>
</feature>
<accession>A0AAV5JH88</accession>
<dbReference type="InterPro" id="IPR007321">
    <property type="entry name" value="Transposase_28"/>
</dbReference>
<dbReference type="PANTHER" id="PTHR31099:SF28">
    <property type="entry name" value="F5J5.12"/>
    <property type="match status" value="1"/>
</dbReference>
<sequence length="480" mass="54724">MEFFRELRELWVNQGREEEKGVMSVEPIAMIVPSKLRDLLETIMPESNASSSADGDSSGHHSSPSNSSSSKRTPNDKGNEMEAPQNLPARFRFRVALHHEVAYGTSTIKGYKKLEEMVKQYHIPKTILLQIGTRNKWECSVSGTGWVPIYVDHFDGSLRFPLPELIFDVLAKYKLTLTQLTPNSIKFIIGFMLLCARFEILAKVKVFRLLFQCWLSSNQTRCYYISGREKMMLFKNIRNKVARWKRQFIFVHDTRIEKMNNELAAHIFEWCIANTYMNYPQLTPHDVDLKNQLLDYVKAEGLVDLKSLITSEQLIVFGSSQQERGSSLASRPRVKQRVDIPPSNSRRRAHDGSNAEDDMPLIRQRTSFGAQLVLPTAVHSFNVPLASARDVGKALPMSASALGPRIAYPEGFSYTRTDSKVAMVFSYVVALFECEQGAHRQTWELTESCKQLTFEKASLEDEVNRLQSFEMANRAAFVES</sequence>
<comment type="caution">
    <text evidence="3">The sequence shown here is derived from an EMBL/GenBank/DDBJ whole genome shotgun (WGS) entry which is preliminary data.</text>
</comment>
<dbReference type="PANTHER" id="PTHR31099">
    <property type="entry name" value="OS06G0165300 PROTEIN"/>
    <property type="match status" value="1"/>
</dbReference>
<name>A0AAV5JH88_9ROSI</name>
<feature type="compositionally biased region" description="Low complexity" evidence="1">
    <location>
        <begin position="47"/>
        <end position="70"/>
    </location>
</feature>
<dbReference type="AlphaFoldDB" id="A0AAV5JH88"/>
<reference evidence="3 4" key="1">
    <citation type="journal article" date="2021" name="Commun. Biol.">
        <title>The genome of Shorea leprosula (Dipterocarpaceae) highlights the ecological relevance of drought in aseasonal tropical rainforests.</title>
        <authorList>
            <person name="Ng K.K.S."/>
            <person name="Kobayashi M.J."/>
            <person name="Fawcett J.A."/>
            <person name="Hatakeyama M."/>
            <person name="Paape T."/>
            <person name="Ng C.H."/>
            <person name="Ang C.C."/>
            <person name="Tnah L.H."/>
            <person name="Lee C.T."/>
            <person name="Nishiyama T."/>
            <person name="Sese J."/>
            <person name="O'Brien M.J."/>
            <person name="Copetti D."/>
            <person name="Mohd Noor M.I."/>
            <person name="Ong R.C."/>
            <person name="Putra M."/>
            <person name="Sireger I.Z."/>
            <person name="Indrioko S."/>
            <person name="Kosugi Y."/>
            <person name="Izuno A."/>
            <person name="Isagi Y."/>
            <person name="Lee S.L."/>
            <person name="Shimizu K.K."/>
        </authorList>
    </citation>
    <scope>NUCLEOTIDE SEQUENCE [LARGE SCALE GENOMIC DNA]</scope>
    <source>
        <strain evidence="3">214</strain>
    </source>
</reference>
<gene>
    <name evidence="3" type="ORF">SLEP1_g22681</name>
</gene>
<dbReference type="EMBL" id="BPVZ01000034">
    <property type="protein sequence ID" value="GKV11420.1"/>
    <property type="molecule type" value="Genomic_DNA"/>
</dbReference>
<dbReference type="Proteomes" id="UP001054252">
    <property type="component" value="Unassembled WGS sequence"/>
</dbReference>